<proteinExistence type="predicted"/>
<feature type="compositionally biased region" description="Low complexity" evidence="1">
    <location>
        <begin position="93"/>
        <end position="103"/>
    </location>
</feature>
<feature type="compositionally biased region" description="Low complexity" evidence="1">
    <location>
        <begin position="45"/>
        <end position="73"/>
    </location>
</feature>
<reference evidence="3" key="1">
    <citation type="submission" date="2015-03" db="EMBL/GenBank/DDBJ databases">
        <authorList>
            <consortium name="Pathogen Informatics"/>
        </authorList>
    </citation>
    <scope>NUCLEOTIDE SEQUENCE [LARGE SCALE GENOMIC DNA]</scope>
    <source>
        <strain evidence="3">N09902308</strain>
    </source>
</reference>
<organism evidence="2 3">
    <name type="scientific">Mycobacterium tuberculosis</name>
    <dbReference type="NCBI Taxonomy" id="1773"/>
    <lineage>
        <taxon>Bacteria</taxon>
        <taxon>Bacillati</taxon>
        <taxon>Actinomycetota</taxon>
        <taxon>Actinomycetes</taxon>
        <taxon>Mycobacteriales</taxon>
        <taxon>Mycobacteriaceae</taxon>
        <taxon>Mycobacterium</taxon>
        <taxon>Mycobacterium tuberculosis complex</taxon>
    </lineage>
</organism>
<sequence length="132" mass="13930">MWPSNVTVPSVGCVYPATNRASVDLPAPDGPMTAVSIPGRAVNEMPSSSVLSPSMVQVTPRTSRPPTRVSSRFSSRRARVPSAKTRSMLPMVTTSPSCSSAASTRAPLTKVPLMLRLSRISVPPGVGTRVAW</sequence>
<evidence type="ECO:0000313" key="3">
    <source>
        <dbReference type="Proteomes" id="UP000039021"/>
    </source>
</evidence>
<gene>
    <name evidence="2" type="ORF">ERS007739_02652</name>
</gene>
<comment type="caution">
    <text evidence="2">The sequence shown here is derived from an EMBL/GenBank/DDBJ whole genome shotgun (WGS) entry which is preliminary data.</text>
</comment>
<evidence type="ECO:0000313" key="2">
    <source>
        <dbReference type="EMBL" id="COY46595.1"/>
    </source>
</evidence>
<protein>
    <submittedName>
        <fullName evidence="2">Uncharacterized protein</fullName>
    </submittedName>
</protein>
<name>A0A916LBZ6_MYCTX</name>
<evidence type="ECO:0000256" key="1">
    <source>
        <dbReference type="SAM" id="MobiDB-lite"/>
    </source>
</evidence>
<feature type="region of interest" description="Disordered" evidence="1">
    <location>
        <begin position="45"/>
        <end position="103"/>
    </location>
</feature>
<dbReference type="AlphaFoldDB" id="A0A916LBZ6"/>
<dbReference type="Proteomes" id="UP000039021">
    <property type="component" value="Unassembled WGS sequence"/>
</dbReference>
<dbReference type="EMBL" id="CSBK01001243">
    <property type="protein sequence ID" value="COY46595.1"/>
    <property type="molecule type" value="Genomic_DNA"/>
</dbReference>
<accession>A0A916LBZ6</accession>